<protein>
    <submittedName>
        <fullName evidence="1">YbhB/YbcL family Raf kinase inhibitor-like protein</fullName>
    </submittedName>
</protein>
<dbReference type="InterPro" id="IPR008914">
    <property type="entry name" value="PEBP"/>
</dbReference>
<dbReference type="Pfam" id="PF01161">
    <property type="entry name" value="PBP"/>
    <property type="match status" value="1"/>
</dbReference>
<dbReference type="AlphaFoldDB" id="A0A9D9E8Q2"/>
<dbReference type="SUPFAM" id="SSF49777">
    <property type="entry name" value="PEBP-like"/>
    <property type="match status" value="1"/>
</dbReference>
<dbReference type="NCBIfam" id="TIGR00481">
    <property type="entry name" value="YbhB/YbcL family Raf kinase inhibitor-like protein"/>
    <property type="match status" value="1"/>
</dbReference>
<dbReference type="Gene3D" id="3.90.280.10">
    <property type="entry name" value="PEBP-like"/>
    <property type="match status" value="1"/>
</dbReference>
<organism evidence="1 2">
    <name type="scientific">Candidatus Gallilactobacillus intestinavium</name>
    <dbReference type="NCBI Taxonomy" id="2840838"/>
    <lineage>
        <taxon>Bacteria</taxon>
        <taxon>Bacillati</taxon>
        <taxon>Bacillota</taxon>
        <taxon>Bacilli</taxon>
        <taxon>Lactobacillales</taxon>
        <taxon>Lactobacillaceae</taxon>
        <taxon>Lactobacillaceae incertae sedis</taxon>
        <taxon>Candidatus Gallilactobacillus</taxon>
    </lineage>
</organism>
<gene>
    <name evidence="1" type="ORF">IAA89_05695</name>
</gene>
<sequence length="168" mass="18920">MKLIVPNNHGYLDDKYTKHASDNNKLGKYPIVSFPIEFKDIPDDTKSLAWVLMDVDSIPVCGFAYIHWLGCNLSPKIGKIDENASQLSHDFIQGNNSTAGRFVNEINPIISQHYIGPTPPDKEHVYTLIGYALSDDLKLNSGYWLNEFLKVSKDLILDKSILNLKVKA</sequence>
<reference evidence="1" key="2">
    <citation type="journal article" date="2021" name="PeerJ">
        <title>Extensive microbial diversity within the chicken gut microbiome revealed by metagenomics and culture.</title>
        <authorList>
            <person name="Gilroy R."/>
            <person name="Ravi A."/>
            <person name="Getino M."/>
            <person name="Pursley I."/>
            <person name="Horton D.L."/>
            <person name="Alikhan N.F."/>
            <person name="Baker D."/>
            <person name="Gharbi K."/>
            <person name="Hall N."/>
            <person name="Watson M."/>
            <person name="Adriaenssens E.M."/>
            <person name="Foster-Nyarko E."/>
            <person name="Jarju S."/>
            <person name="Secka A."/>
            <person name="Antonio M."/>
            <person name="Oren A."/>
            <person name="Chaudhuri R.R."/>
            <person name="La Ragione R."/>
            <person name="Hildebrand F."/>
            <person name="Pallen M.J."/>
        </authorList>
    </citation>
    <scope>NUCLEOTIDE SEQUENCE</scope>
    <source>
        <strain evidence="1">C6-149</strain>
    </source>
</reference>
<comment type="caution">
    <text evidence="1">The sequence shown here is derived from an EMBL/GenBank/DDBJ whole genome shotgun (WGS) entry which is preliminary data.</text>
</comment>
<accession>A0A9D9E8Q2</accession>
<proteinExistence type="predicted"/>
<dbReference type="InterPro" id="IPR005247">
    <property type="entry name" value="YbhB_YbcL/LppC-like"/>
</dbReference>
<dbReference type="InterPro" id="IPR036610">
    <property type="entry name" value="PEBP-like_sf"/>
</dbReference>
<evidence type="ECO:0000313" key="2">
    <source>
        <dbReference type="Proteomes" id="UP000823614"/>
    </source>
</evidence>
<dbReference type="EMBL" id="JADIMP010000093">
    <property type="protein sequence ID" value="MBO8441905.1"/>
    <property type="molecule type" value="Genomic_DNA"/>
</dbReference>
<name>A0A9D9E8Q2_9LACO</name>
<evidence type="ECO:0000313" key="1">
    <source>
        <dbReference type="EMBL" id="MBO8441905.1"/>
    </source>
</evidence>
<dbReference type="Proteomes" id="UP000823614">
    <property type="component" value="Unassembled WGS sequence"/>
</dbReference>
<reference evidence="1" key="1">
    <citation type="submission" date="2020-10" db="EMBL/GenBank/DDBJ databases">
        <authorList>
            <person name="Gilroy R."/>
        </authorList>
    </citation>
    <scope>NUCLEOTIDE SEQUENCE</scope>
    <source>
        <strain evidence="1">C6-149</strain>
    </source>
</reference>
<dbReference type="CDD" id="cd00865">
    <property type="entry name" value="PEBP_bact_arch"/>
    <property type="match status" value="1"/>
</dbReference>